<keyword evidence="2" id="KW-1185">Reference proteome</keyword>
<dbReference type="AlphaFoldDB" id="A0A7X3IP91"/>
<gene>
    <name evidence="1" type="ORF">GRF59_26620</name>
</gene>
<organism evidence="1 2">
    <name type="scientific">Paenibacillus dendrobii</name>
    <dbReference type="NCBI Taxonomy" id="2691084"/>
    <lineage>
        <taxon>Bacteria</taxon>
        <taxon>Bacillati</taxon>
        <taxon>Bacillota</taxon>
        <taxon>Bacilli</taxon>
        <taxon>Bacillales</taxon>
        <taxon>Paenibacillaceae</taxon>
        <taxon>Paenibacillus</taxon>
    </lineage>
</organism>
<dbReference type="EMBL" id="WUBI01000006">
    <property type="protein sequence ID" value="MWV47173.1"/>
    <property type="molecule type" value="Genomic_DNA"/>
</dbReference>
<accession>A0A7X3IP91</accession>
<protein>
    <recommendedName>
        <fullName evidence="3">IDEAL domain-containing protein</fullName>
    </recommendedName>
</protein>
<sequence>MTFEISDWVQGKTVDGEFVHGYIETVGPQQEIVRVRVVQSDNPKAIGRTIALRGPWLKQLPVNPLGDQKNLESLIDLALSTSDETWFQELTDQLNALNTKKHKGARDLRIKGSVVNRLGLYENK</sequence>
<evidence type="ECO:0000313" key="2">
    <source>
        <dbReference type="Proteomes" id="UP000460318"/>
    </source>
</evidence>
<proteinExistence type="predicted"/>
<comment type="caution">
    <text evidence="1">The sequence shown here is derived from an EMBL/GenBank/DDBJ whole genome shotgun (WGS) entry which is preliminary data.</text>
</comment>
<name>A0A7X3IP91_9BACL</name>
<dbReference type="Proteomes" id="UP000460318">
    <property type="component" value="Unassembled WGS sequence"/>
</dbReference>
<evidence type="ECO:0000313" key="1">
    <source>
        <dbReference type="EMBL" id="MWV47173.1"/>
    </source>
</evidence>
<dbReference type="InterPro" id="IPR027393">
    <property type="entry name" value="Virus_scaffolding_prot_C"/>
</dbReference>
<dbReference type="RefSeq" id="WP_160500761.1">
    <property type="nucleotide sequence ID" value="NZ_WUBI01000006.1"/>
</dbReference>
<evidence type="ECO:0008006" key="3">
    <source>
        <dbReference type="Google" id="ProtNLM"/>
    </source>
</evidence>
<dbReference type="Gene3D" id="4.10.810.10">
    <property type="entry name" value="Virus Scaffolding Protein, Chain A"/>
    <property type="match status" value="1"/>
</dbReference>
<reference evidence="1 2" key="1">
    <citation type="submission" date="2019-12" db="EMBL/GenBank/DDBJ databases">
        <title>Paenibacillus sp. nov., an endophytic bacterium isolated from the stem of Dendrobium.</title>
        <authorList>
            <person name="Zhao R."/>
        </authorList>
    </citation>
    <scope>NUCLEOTIDE SEQUENCE [LARGE SCALE GENOMIC DNA]</scope>
    <source>
        <strain evidence="1 2">HJL G12</strain>
    </source>
</reference>